<gene>
    <name evidence="9" type="ORF">GJ699_00715</name>
</gene>
<dbReference type="SUPFAM" id="SSF56935">
    <property type="entry name" value="Porins"/>
    <property type="match status" value="1"/>
</dbReference>
<dbReference type="NCBIfam" id="TIGR01782">
    <property type="entry name" value="TonB-Xanth-Caul"/>
    <property type="match status" value="1"/>
</dbReference>
<dbReference type="Gene3D" id="2.170.130.10">
    <property type="entry name" value="TonB-dependent receptor, plug domain"/>
    <property type="match status" value="1"/>
</dbReference>
<evidence type="ECO:0000256" key="6">
    <source>
        <dbReference type="SAM" id="SignalP"/>
    </source>
</evidence>
<dbReference type="RefSeq" id="WP_154372135.1">
    <property type="nucleotide sequence ID" value="NZ_WKJK01000001.1"/>
</dbReference>
<evidence type="ECO:0000256" key="4">
    <source>
        <dbReference type="ARBA" id="ARBA00023237"/>
    </source>
</evidence>
<feature type="signal peptide" evidence="6">
    <location>
        <begin position="1"/>
        <end position="22"/>
    </location>
</feature>
<keyword evidence="5" id="KW-0798">TonB box</keyword>
<accession>A0A6I2KSN9</accession>
<dbReference type="Proteomes" id="UP000433309">
    <property type="component" value="Unassembled WGS sequence"/>
</dbReference>
<dbReference type="InterPro" id="IPR000531">
    <property type="entry name" value="Beta-barrel_TonB"/>
</dbReference>
<keyword evidence="9" id="KW-0675">Receptor</keyword>
<dbReference type="Pfam" id="PF07715">
    <property type="entry name" value="Plug"/>
    <property type="match status" value="1"/>
</dbReference>
<evidence type="ECO:0000313" key="9">
    <source>
        <dbReference type="EMBL" id="MRW88501.1"/>
    </source>
</evidence>
<dbReference type="Pfam" id="PF00593">
    <property type="entry name" value="TonB_dep_Rec_b-barrel"/>
    <property type="match status" value="1"/>
</dbReference>
<sequence length="1001" mass="110372">MQNLKKTAIAAGIATLVTQAWAQEEPVPEEKVVVVSGQRSALQSAQKLKQNADEIVDSVVAEDIGKLPDRSITEVLSRVVGVTMDRSMQGDPQHYAVEGSGIAIRGLSYVRSELNGRESFSANGGRSLSFADVPPELMAGVDVYKNPSAEQIEGGISGLVNLRTAMPFDYKGFKGSATYQSSYSTQREGKATPSSSLLLSDRWKTPLGEIGALIDLAASQSHTRTDEMFVDAYFPRTDLVEGKTVWVPRGAQWRSMNWERDRKGAYGALQWRPVRELTTALTFFKSRYKETWSERFTGVGNSPYDMEVSDATWSDSGALLSGTLTMPDGRGTPFVAARRASERNSSTTDVALNAEWRLAPDWTVRGDLQRVRAKTEGFDSEVAAAINLPKQRLDLTGKYPSIIFDAADTAYLADANNYYWDHTMEHRDNSHADSKAARLDFKHDFDSDVLRDVRFGVRLTERDSLNQNSVPSYNWQAVTPAWMLGWRVQRLASLGDPNFALGQQTTLSGIPNFFGGSVSVPAAIYPNASLVTDYPGAYATLHSYHDQLCAEMRAAVGWGDCPAAWQPAAYGTDPAGDNRQSEKTKALYAQLRFGWDKLKYPIDGNIGLRYVKTNSTAHGYTIFSRTIPTFPADRNVVGADLIPDIPNFATAQDFKNSYHNFLPTLNLRLKVSEELQFRAAFGSSMSRPDFSQLQAYTTLGQGFRTVTDEDTNTVTVSNVEHTGGSAGNPNLRPTTARSLDLSAEWYFAKSGSLTAALFYKKLKDIVVDEMFIYQVPDVNGKMVNFQVTGPVNGANGYARGFEVAYQQYFDNLPDLLKGIGVQASLTFVDSQRKLKDMVYSAYCSGGDGATNFNLAINGCDTDGRSFGNLPLTGLSRRTINFAVMYDRGPVSARLAYNWRSKYLAGVNNWGTRGTDGTDTNPDSATYGVTNQAWGLPLWQLAYGQLDGSIFYSVTPKFRIGLEAQNITNAISRQVMQQHIGEMGRAWFSSGPRYTIQAQYTF</sequence>
<evidence type="ECO:0000259" key="8">
    <source>
        <dbReference type="Pfam" id="PF07715"/>
    </source>
</evidence>
<feature type="domain" description="TonB-dependent receptor-like beta-barrel" evidence="7">
    <location>
        <begin position="405"/>
        <end position="966"/>
    </location>
</feature>
<evidence type="ECO:0000259" key="7">
    <source>
        <dbReference type="Pfam" id="PF00593"/>
    </source>
</evidence>
<reference evidence="9 10" key="1">
    <citation type="submission" date="2019-11" db="EMBL/GenBank/DDBJ databases">
        <title>Novel species isolated from a subtropical stream in China.</title>
        <authorList>
            <person name="Lu H."/>
        </authorList>
    </citation>
    <scope>NUCLEOTIDE SEQUENCE [LARGE SCALE GENOMIC DNA]</scope>
    <source>
        <strain evidence="9 10">FT80W</strain>
    </source>
</reference>
<evidence type="ECO:0000256" key="1">
    <source>
        <dbReference type="ARBA" id="ARBA00004442"/>
    </source>
</evidence>
<comment type="subcellular location">
    <subcellularLocation>
        <location evidence="1 5">Cell outer membrane</location>
    </subcellularLocation>
</comment>
<dbReference type="EMBL" id="WKJK01000001">
    <property type="protein sequence ID" value="MRW88501.1"/>
    <property type="molecule type" value="Genomic_DNA"/>
</dbReference>
<keyword evidence="4" id="KW-0998">Cell outer membrane</keyword>
<dbReference type="AlphaFoldDB" id="A0A6I2KSN9"/>
<keyword evidence="6" id="KW-0732">Signal</keyword>
<comment type="caution">
    <text evidence="9">The sequence shown here is derived from an EMBL/GenBank/DDBJ whole genome shotgun (WGS) entry which is preliminary data.</text>
</comment>
<dbReference type="GO" id="GO:0009279">
    <property type="term" value="C:cell outer membrane"/>
    <property type="evidence" value="ECO:0007669"/>
    <property type="project" value="UniProtKB-SubCell"/>
</dbReference>
<name>A0A6I2KSN9_9BURK</name>
<comment type="similarity">
    <text evidence="2 5">Belongs to the TonB-dependent receptor family.</text>
</comment>
<dbReference type="PANTHER" id="PTHR40980">
    <property type="entry name" value="PLUG DOMAIN-CONTAINING PROTEIN"/>
    <property type="match status" value="1"/>
</dbReference>
<keyword evidence="10" id="KW-1185">Reference proteome</keyword>
<dbReference type="Gene3D" id="2.40.170.20">
    <property type="entry name" value="TonB-dependent receptor, beta-barrel domain"/>
    <property type="match status" value="1"/>
</dbReference>
<dbReference type="PANTHER" id="PTHR40980:SF3">
    <property type="entry name" value="TONB-DEPENDENT RECEPTOR-LIKE BETA-BARREL DOMAIN-CONTAINING PROTEIN"/>
    <property type="match status" value="1"/>
</dbReference>
<keyword evidence="3 5" id="KW-0472">Membrane</keyword>
<evidence type="ECO:0000256" key="2">
    <source>
        <dbReference type="ARBA" id="ARBA00009810"/>
    </source>
</evidence>
<feature type="domain" description="TonB-dependent receptor plug" evidence="8">
    <location>
        <begin position="50"/>
        <end position="155"/>
    </location>
</feature>
<proteinExistence type="inferred from homology"/>
<evidence type="ECO:0000256" key="3">
    <source>
        <dbReference type="ARBA" id="ARBA00023136"/>
    </source>
</evidence>
<dbReference type="InterPro" id="IPR036942">
    <property type="entry name" value="Beta-barrel_TonB_sf"/>
</dbReference>
<organism evidence="9 10">
    <name type="scientific">Duganella guangzhouensis</name>
    <dbReference type="NCBI Taxonomy" id="2666084"/>
    <lineage>
        <taxon>Bacteria</taxon>
        <taxon>Pseudomonadati</taxon>
        <taxon>Pseudomonadota</taxon>
        <taxon>Betaproteobacteria</taxon>
        <taxon>Burkholderiales</taxon>
        <taxon>Oxalobacteraceae</taxon>
        <taxon>Telluria group</taxon>
        <taxon>Duganella</taxon>
    </lineage>
</organism>
<evidence type="ECO:0000256" key="5">
    <source>
        <dbReference type="RuleBase" id="RU003357"/>
    </source>
</evidence>
<evidence type="ECO:0000313" key="10">
    <source>
        <dbReference type="Proteomes" id="UP000433309"/>
    </source>
</evidence>
<dbReference type="InterPro" id="IPR012910">
    <property type="entry name" value="Plug_dom"/>
</dbReference>
<feature type="chain" id="PRO_5026190197" evidence="6">
    <location>
        <begin position="23"/>
        <end position="1001"/>
    </location>
</feature>
<protein>
    <submittedName>
        <fullName evidence="9">TonB-dependent receptor</fullName>
    </submittedName>
</protein>
<dbReference type="InterPro" id="IPR037066">
    <property type="entry name" value="Plug_dom_sf"/>
</dbReference>
<dbReference type="InterPro" id="IPR010104">
    <property type="entry name" value="TonB_rcpt_bac"/>
</dbReference>